<gene>
    <name evidence="5" type="primary">MIDN</name>
</gene>
<dbReference type="Proteomes" id="UP000264800">
    <property type="component" value="Unplaced"/>
</dbReference>
<evidence type="ECO:0000256" key="1">
    <source>
        <dbReference type="ARBA" id="ARBA00004123"/>
    </source>
</evidence>
<accession>A0A3Q2ZVH4</accession>
<reference evidence="5" key="1">
    <citation type="submission" date="2025-08" db="UniProtKB">
        <authorList>
            <consortium name="Ensembl"/>
        </authorList>
    </citation>
    <scope>IDENTIFICATION</scope>
</reference>
<protein>
    <submittedName>
        <fullName evidence="5">Midnolin-like</fullName>
    </submittedName>
</protein>
<sequence length="431" mass="46355">MEQKGFCGFPPPQSAGEAGPCTGQPFMSLSITSTTGGPVELSVPRGETVDSLRTRISQKLSLQTDRMVLVHKDRLLTAGRLLEQGVRDGSKLTLVPAIETGLVCSSDKERKVMDMLEGLTEIQIDDFLSGRSPLTLSVGTGAHTMCVQLQLSQDTKKLQEDGDSEAQSSCEPTSDSPDSSSSGVFTPQASSPSPLSPHCSSHRPRTSFNSPKSVPPASCPSSLLRSPSDHAPPFPHLAFPLQPICPATGSITDPLSPAAASTVAEADVNAHLSKQPGAVIESFVSHSPGVFSGTFSGTLAPCSQSHVGHPRRGVAIILQILNDLLRAAYHHQEAPTPPPLHRSTTSNLPVSHPTAKEPCRARSRAPRTQRTALRGDERQLLPSSSEENKSLQSKLESLQLLMHQRRLRRRTRRCSHLHKATRPSLQRHNCP</sequence>
<dbReference type="GO" id="GO:0005634">
    <property type="term" value="C:nucleus"/>
    <property type="evidence" value="ECO:0007669"/>
    <property type="project" value="UniProtKB-SubCell"/>
</dbReference>
<dbReference type="PANTHER" id="PTHR23010:SF1">
    <property type="entry name" value="MIDNOLIN"/>
    <property type="match status" value="1"/>
</dbReference>
<dbReference type="InterPro" id="IPR039336">
    <property type="entry name" value="Midnolin"/>
</dbReference>
<organism evidence="5 6">
    <name type="scientific">Kryptolebias marmoratus</name>
    <name type="common">Mangrove killifish</name>
    <name type="synonym">Rivulus marmoratus</name>
    <dbReference type="NCBI Taxonomy" id="37003"/>
    <lineage>
        <taxon>Eukaryota</taxon>
        <taxon>Metazoa</taxon>
        <taxon>Chordata</taxon>
        <taxon>Craniata</taxon>
        <taxon>Vertebrata</taxon>
        <taxon>Euteleostomi</taxon>
        <taxon>Actinopterygii</taxon>
        <taxon>Neopterygii</taxon>
        <taxon>Teleostei</taxon>
        <taxon>Neoteleostei</taxon>
        <taxon>Acanthomorphata</taxon>
        <taxon>Ovalentaria</taxon>
        <taxon>Atherinomorphae</taxon>
        <taxon>Cyprinodontiformes</taxon>
        <taxon>Rivulidae</taxon>
        <taxon>Kryptolebias</taxon>
    </lineage>
</organism>
<proteinExistence type="predicted"/>
<feature type="domain" description="Ubiquitin-like" evidence="4">
    <location>
        <begin position="27"/>
        <end position="101"/>
    </location>
</feature>
<dbReference type="OMA" id="CKLEHLQ"/>
<evidence type="ECO:0000256" key="2">
    <source>
        <dbReference type="ARBA" id="ARBA00023242"/>
    </source>
</evidence>
<dbReference type="Ensembl" id="ENSKMAT00000008020.1">
    <property type="protein sequence ID" value="ENSKMAP00000007896.1"/>
    <property type="gene ID" value="ENSKMAG00000005936.1"/>
</dbReference>
<dbReference type="PROSITE" id="PS50053">
    <property type="entry name" value="UBIQUITIN_2"/>
    <property type="match status" value="1"/>
</dbReference>
<evidence type="ECO:0000313" key="5">
    <source>
        <dbReference type="Ensembl" id="ENSKMAP00000007896.1"/>
    </source>
</evidence>
<dbReference type="SUPFAM" id="SSF54236">
    <property type="entry name" value="Ubiquitin-like"/>
    <property type="match status" value="1"/>
</dbReference>
<dbReference type="InterPro" id="IPR000626">
    <property type="entry name" value="Ubiquitin-like_dom"/>
</dbReference>
<dbReference type="InterPro" id="IPR029071">
    <property type="entry name" value="Ubiquitin-like_domsf"/>
</dbReference>
<feature type="compositionally biased region" description="Low complexity" evidence="3">
    <location>
        <begin position="168"/>
        <end position="182"/>
    </location>
</feature>
<evidence type="ECO:0000313" key="6">
    <source>
        <dbReference type="Proteomes" id="UP000264800"/>
    </source>
</evidence>
<dbReference type="GeneTree" id="ENSGT00510000049027"/>
<evidence type="ECO:0000256" key="3">
    <source>
        <dbReference type="SAM" id="MobiDB-lite"/>
    </source>
</evidence>
<comment type="subcellular location">
    <subcellularLocation>
        <location evidence="1">Nucleus</location>
    </subcellularLocation>
</comment>
<evidence type="ECO:0000259" key="4">
    <source>
        <dbReference type="PROSITE" id="PS50053"/>
    </source>
</evidence>
<dbReference type="OrthoDB" id="1916003at2759"/>
<keyword evidence="6" id="KW-1185">Reference proteome</keyword>
<dbReference type="Gene3D" id="3.10.20.90">
    <property type="entry name" value="Phosphatidylinositol 3-kinase Catalytic Subunit, Chain A, domain 1"/>
    <property type="match status" value="1"/>
</dbReference>
<reference evidence="5" key="2">
    <citation type="submission" date="2025-09" db="UniProtKB">
        <authorList>
            <consortium name="Ensembl"/>
        </authorList>
    </citation>
    <scope>IDENTIFICATION</scope>
</reference>
<feature type="region of interest" description="Disordered" evidence="3">
    <location>
        <begin position="333"/>
        <end position="393"/>
    </location>
</feature>
<name>A0A3Q2ZVH4_KRYMA</name>
<feature type="compositionally biased region" description="Low complexity" evidence="3">
    <location>
        <begin position="190"/>
        <end position="199"/>
    </location>
</feature>
<feature type="region of interest" description="Disordered" evidence="3">
    <location>
        <begin position="1"/>
        <end position="23"/>
    </location>
</feature>
<dbReference type="PANTHER" id="PTHR23010">
    <property type="entry name" value="MIDNOLIN"/>
    <property type="match status" value="1"/>
</dbReference>
<dbReference type="AlphaFoldDB" id="A0A3Q2ZVH4"/>
<dbReference type="KEGG" id="kmr:108239443"/>
<keyword evidence="2" id="KW-0539">Nucleus</keyword>
<feature type="region of interest" description="Disordered" evidence="3">
    <location>
        <begin position="156"/>
        <end position="227"/>
    </location>
</feature>